<keyword evidence="3" id="KW-1185">Reference proteome</keyword>
<organism evidence="2 3">
    <name type="scientific">Blastomyces parvus</name>
    <dbReference type="NCBI Taxonomy" id="2060905"/>
    <lineage>
        <taxon>Eukaryota</taxon>
        <taxon>Fungi</taxon>
        <taxon>Dikarya</taxon>
        <taxon>Ascomycota</taxon>
        <taxon>Pezizomycotina</taxon>
        <taxon>Eurotiomycetes</taxon>
        <taxon>Eurotiomycetidae</taxon>
        <taxon>Onygenales</taxon>
        <taxon>Ajellomycetaceae</taxon>
        <taxon>Blastomyces</taxon>
    </lineage>
</organism>
<reference evidence="2 3" key="1">
    <citation type="submission" date="2017-10" db="EMBL/GenBank/DDBJ databases">
        <title>Comparative genomics in systemic dimorphic fungi from Ajellomycetaceae.</title>
        <authorList>
            <person name="Munoz J.F."/>
            <person name="Mcewen J.G."/>
            <person name="Clay O.K."/>
            <person name="Cuomo C.A."/>
        </authorList>
    </citation>
    <scope>NUCLEOTIDE SEQUENCE [LARGE SCALE GENOMIC DNA]</scope>
    <source>
        <strain evidence="2 3">UAMH130</strain>
    </source>
</reference>
<sequence>MTAARSGLPPRRQMSVSQLQRGGDCRHNLDQDAKEWAAIMVIHSSAPTTRRLLRYFPGSPFCCSRTRSQLAGWLPPPVEIRLVAGSTARASKGLVPGSWLAYWAAEAGPENRPAGNLAKLKGTIRSKQRPSNWVSESRNEVGESLRGPRFLEPGAALASTDSSARAFRHPLQQSQQQ</sequence>
<name>A0A2B7WLB7_9EURO</name>
<dbReference type="OrthoDB" id="10639971at2759"/>
<dbReference type="Proteomes" id="UP000224080">
    <property type="component" value="Unassembled WGS sequence"/>
</dbReference>
<feature type="region of interest" description="Disordered" evidence="1">
    <location>
        <begin position="128"/>
        <end position="177"/>
    </location>
</feature>
<dbReference type="EMBL" id="PDNC01000145">
    <property type="protein sequence ID" value="PGG97386.1"/>
    <property type="molecule type" value="Genomic_DNA"/>
</dbReference>
<proteinExistence type="predicted"/>
<evidence type="ECO:0000313" key="3">
    <source>
        <dbReference type="Proteomes" id="UP000224080"/>
    </source>
</evidence>
<comment type="caution">
    <text evidence="2">The sequence shown here is derived from an EMBL/GenBank/DDBJ whole genome shotgun (WGS) entry which is preliminary data.</text>
</comment>
<gene>
    <name evidence="2" type="ORF">GX51_07356</name>
</gene>
<accession>A0A2B7WLB7</accession>
<evidence type="ECO:0000313" key="2">
    <source>
        <dbReference type="EMBL" id="PGG97386.1"/>
    </source>
</evidence>
<feature type="region of interest" description="Disordered" evidence="1">
    <location>
        <begin position="1"/>
        <end position="24"/>
    </location>
</feature>
<dbReference type="AlphaFoldDB" id="A0A2B7WLB7"/>
<protein>
    <submittedName>
        <fullName evidence="2">Uncharacterized protein</fullName>
    </submittedName>
</protein>
<evidence type="ECO:0000256" key="1">
    <source>
        <dbReference type="SAM" id="MobiDB-lite"/>
    </source>
</evidence>